<dbReference type="InterPro" id="IPR046335">
    <property type="entry name" value="LacI/GalR-like_sensor"/>
</dbReference>
<evidence type="ECO:0000313" key="6">
    <source>
        <dbReference type="Proteomes" id="UP000293865"/>
    </source>
</evidence>
<organism evidence="5 6">
    <name type="scientific">Agromyces albus</name>
    <dbReference type="NCBI Taxonomy" id="205332"/>
    <lineage>
        <taxon>Bacteria</taxon>
        <taxon>Bacillati</taxon>
        <taxon>Actinomycetota</taxon>
        <taxon>Actinomycetes</taxon>
        <taxon>Micrococcales</taxon>
        <taxon>Microbacteriaceae</taxon>
        <taxon>Agromyces</taxon>
    </lineage>
</organism>
<feature type="domain" description="HTH lacI-type" evidence="4">
    <location>
        <begin position="13"/>
        <end position="68"/>
    </location>
</feature>
<evidence type="ECO:0000256" key="3">
    <source>
        <dbReference type="ARBA" id="ARBA00023163"/>
    </source>
</evidence>
<dbReference type="InterPro" id="IPR010982">
    <property type="entry name" value="Lambda_DNA-bd_dom_sf"/>
</dbReference>
<dbReference type="PROSITE" id="PS50932">
    <property type="entry name" value="HTH_LACI_2"/>
    <property type="match status" value="1"/>
</dbReference>
<dbReference type="CDD" id="cd01392">
    <property type="entry name" value="HTH_LacI"/>
    <property type="match status" value="1"/>
</dbReference>
<dbReference type="GO" id="GO:0000976">
    <property type="term" value="F:transcription cis-regulatory region binding"/>
    <property type="evidence" value="ECO:0007669"/>
    <property type="project" value="TreeGrafter"/>
</dbReference>
<dbReference type="Gene3D" id="1.10.260.40">
    <property type="entry name" value="lambda repressor-like DNA-binding domains"/>
    <property type="match status" value="1"/>
</dbReference>
<evidence type="ECO:0000259" key="4">
    <source>
        <dbReference type="PROSITE" id="PS50932"/>
    </source>
</evidence>
<dbReference type="EMBL" id="SDPN01000061">
    <property type="protein sequence ID" value="RXZ67144.1"/>
    <property type="molecule type" value="Genomic_DNA"/>
</dbReference>
<dbReference type="PANTHER" id="PTHR30146">
    <property type="entry name" value="LACI-RELATED TRANSCRIPTIONAL REPRESSOR"/>
    <property type="match status" value="1"/>
</dbReference>
<name>A0A4Q2KP34_9MICO</name>
<dbReference type="SUPFAM" id="SSF47413">
    <property type="entry name" value="lambda repressor-like DNA-binding domains"/>
    <property type="match status" value="1"/>
</dbReference>
<dbReference type="GO" id="GO:0003700">
    <property type="term" value="F:DNA-binding transcription factor activity"/>
    <property type="evidence" value="ECO:0007669"/>
    <property type="project" value="TreeGrafter"/>
</dbReference>
<gene>
    <name evidence="5" type="ORF">ESP51_19015</name>
</gene>
<keyword evidence="3" id="KW-0804">Transcription</keyword>
<evidence type="ECO:0000256" key="2">
    <source>
        <dbReference type="ARBA" id="ARBA00023125"/>
    </source>
</evidence>
<dbReference type="Gene3D" id="3.40.50.2300">
    <property type="match status" value="2"/>
</dbReference>
<dbReference type="SMART" id="SM00354">
    <property type="entry name" value="HTH_LACI"/>
    <property type="match status" value="1"/>
</dbReference>
<reference evidence="5 6" key="1">
    <citation type="submission" date="2019-01" db="EMBL/GenBank/DDBJ databases">
        <title>Agromyces.</title>
        <authorList>
            <person name="Li J."/>
        </authorList>
    </citation>
    <scope>NUCLEOTIDE SEQUENCE [LARGE SCALE GENOMIC DNA]</scope>
    <source>
        <strain evidence="5 6">DSM 15934</strain>
    </source>
</reference>
<keyword evidence="2" id="KW-0238">DNA-binding</keyword>
<evidence type="ECO:0000313" key="5">
    <source>
        <dbReference type="EMBL" id="RXZ67144.1"/>
    </source>
</evidence>
<accession>A0A4Q2KP34</accession>
<comment type="caution">
    <text evidence="5">The sequence shown here is derived from an EMBL/GenBank/DDBJ whole genome shotgun (WGS) entry which is preliminary data.</text>
</comment>
<evidence type="ECO:0000256" key="1">
    <source>
        <dbReference type="ARBA" id="ARBA00023015"/>
    </source>
</evidence>
<dbReference type="OrthoDB" id="9798934at2"/>
<dbReference type="PROSITE" id="PS00356">
    <property type="entry name" value="HTH_LACI_1"/>
    <property type="match status" value="1"/>
</dbReference>
<dbReference type="CDD" id="cd06267">
    <property type="entry name" value="PBP1_LacI_sugar_binding-like"/>
    <property type="match status" value="1"/>
</dbReference>
<keyword evidence="6" id="KW-1185">Reference proteome</keyword>
<dbReference type="SUPFAM" id="SSF53822">
    <property type="entry name" value="Periplasmic binding protein-like I"/>
    <property type="match status" value="1"/>
</dbReference>
<sequence>MSTMSETTSTRAARLSDVARLAGVSAATASRALNGSDRGVREANRAKVLEAAKTLGYTTNVAAQAVARGRNRGVTLVVKGIPEDYANPIISGVVTAAQRRGLPVTITSAGTDPADLVEAVHNARSHRPEILMITGGRATDDATIPELVDALQRYEAEGGRVVLITQPGLPFDTVAYENRKGGYDMAKTLAGLGYRNFAVISGMKHGLTQRDRTAGFIEGLAESGIQLPADRVLIGEFTRDAAYAMTGDLLRRGIPVEAIFAVNDAMALGVLTFLRDAGRSIAVAGFDDIQALRDVTPSLSTVHLPWDQVADEALTMAMGPRGDEPRTIMIEGHVVVRESTPSVVP</sequence>
<proteinExistence type="predicted"/>
<dbReference type="Pfam" id="PF13377">
    <property type="entry name" value="Peripla_BP_3"/>
    <property type="match status" value="1"/>
</dbReference>
<dbReference type="AlphaFoldDB" id="A0A4Q2KP34"/>
<dbReference type="PANTHER" id="PTHR30146:SF153">
    <property type="entry name" value="LACTOSE OPERON REPRESSOR"/>
    <property type="match status" value="1"/>
</dbReference>
<dbReference type="InterPro" id="IPR028082">
    <property type="entry name" value="Peripla_BP_I"/>
</dbReference>
<dbReference type="InterPro" id="IPR000843">
    <property type="entry name" value="HTH_LacI"/>
</dbReference>
<keyword evidence="1" id="KW-0805">Transcription regulation</keyword>
<dbReference type="Pfam" id="PF00356">
    <property type="entry name" value="LacI"/>
    <property type="match status" value="1"/>
</dbReference>
<protein>
    <submittedName>
        <fullName evidence="5">LacI family transcriptional regulator</fullName>
    </submittedName>
</protein>
<dbReference type="Proteomes" id="UP000293865">
    <property type="component" value="Unassembled WGS sequence"/>
</dbReference>